<evidence type="ECO:0000256" key="7">
    <source>
        <dbReference type="ARBA" id="ARBA00022840"/>
    </source>
</evidence>
<keyword evidence="5" id="KW-0997">Cell inner membrane</keyword>
<dbReference type="InterPro" id="IPR050388">
    <property type="entry name" value="ABC_Ni/Peptide_Import"/>
</dbReference>
<dbReference type="InterPro" id="IPR003593">
    <property type="entry name" value="AAA+_ATPase"/>
</dbReference>
<dbReference type="GO" id="GO:0015833">
    <property type="term" value="P:peptide transport"/>
    <property type="evidence" value="ECO:0007669"/>
    <property type="project" value="InterPro"/>
</dbReference>
<keyword evidence="9" id="KW-0472">Membrane</keyword>
<dbReference type="SMART" id="SM00382">
    <property type="entry name" value="AAA"/>
    <property type="match status" value="1"/>
</dbReference>
<dbReference type="Pfam" id="PF00005">
    <property type="entry name" value="ABC_tran"/>
    <property type="match status" value="1"/>
</dbReference>
<evidence type="ECO:0000256" key="2">
    <source>
        <dbReference type="ARBA" id="ARBA00005417"/>
    </source>
</evidence>
<dbReference type="OrthoDB" id="8036461at2"/>
<dbReference type="FunFam" id="3.40.50.300:FF:000016">
    <property type="entry name" value="Oligopeptide ABC transporter ATP-binding component"/>
    <property type="match status" value="1"/>
</dbReference>
<name>A0A2W2D8H4_9ACTN</name>
<organism evidence="11 12">
    <name type="scientific">Micromonospora endophytica</name>
    <dbReference type="NCBI Taxonomy" id="515350"/>
    <lineage>
        <taxon>Bacteria</taxon>
        <taxon>Bacillati</taxon>
        <taxon>Actinomycetota</taxon>
        <taxon>Actinomycetes</taxon>
        <taxon>Micromonosporales</taxon>
        <taxon>Micromonosporaceae</taxon>
        <taxon>Micromonospora</taxon>
    </lineage>
</organism>
<dbReference type="InterPro" id="IPR013563">
    <property type="entry name" value="Oligopep_ABC_C"/>
</dbReference>
<keyword evidence="7 11" id="KW-0067">ATP-binding</keyword>
<keyword evidence="8" id="KW-1278">Translocase</keyword>
<dbReference type="PROSITE" id="PS00211">
    <property type="entry name" value="ABC_TRANSPORTER_1"/>
    <property type="match status" value="1"/>
</dbReference>
<dbReference type="Pfam" id="PF08352">
    <property type="entry name" value="oligo_HPY"/>
    <property type="match status" value="1"/>
</dbReference>
<dbReference type="InterPro" id="IPR003439">
    <property type="entry name" value="ABC_transporter-like_ATP-bd"/>
</dbReference>
<sequence length="306" mass="32927">MLEVGGLGVEVVGPEPFSAVRNVDLTLAPGESLALVGESGSGKTVTASAIAGLLPPALTATGSIRFDGKELIGMPAHQRREIAGRQIGFVFQEPMSALHPILTVGKQISEALDAHFDLSRAQRRDRIAELLDLVGLGGGRDIARCRIGQLSGGMRQRVMIAMAISCRPRLLIADEPTTALDVTLQKQVMDLVTGLQRQLGLALILITHDLAVVSETCERVAVMYAGEIVETGPTRAILRNPRHEYTQALIEAIPRIGDTRRRLPTVAATAPNLRDERAVPADRRTASGLVREAPEHWVRRDSAGSR</sequence>
<dbReference type="SUPFAM" id="SSF52540">
    <property type="entry name" value="P-loop containing nucleoside triphosphate hydrolases"/>
    <property type="match status" value="1"/>
</dbReference>
<dbReference type="AlphaFoldDB" id="A0A2W2D8H4"/>
<keyword evidence="6" id="KW-0547">Nucleotide-binding</keyword>
<dbReference type="Proteomes" id="UP000248627">
    <property type="component" value="Unassembled WGS sequence"/>
</dbReference>
<keyword evidence="4" id="KW-1003">Cell membrane</keyword>
<proteinExistence type="inferred from homology"/>
<evidence type="ECO:0000256" key="4">
    <source>
        <dbReference type="ARBA" id="ARBA00022475"/>
    </source>
</evidence>
<dbReference type="GO" id="GO:0016887">
    <property type="term" value="F:ATP hydrolysis activity"/>
    <property type="evidence" value="ECO:0007669"/>
    <property type="project" value="InterPro"/>
</dbReference>
<dbReference type="InterPro" id="IPR017871">
    <property type="entry name" value="ABC_transporter-like_CS"/>
</dbReference>
<dbReference type="Gene3D" id="3.40.50.300">
    <property type="entry name" value="P-loop containing nucleotide triphosphate hydrolases"/>
    <property type="match status" value="1"/>
</dbReference>
<keyword evidence="12" id="KW-1185">Reference proteome</keyword>
<dbReference type="PANTHER" id="PTHR43297:SF14">
    <property type="entry name" value="ATPASE AAA-TYPE CORE DOMAIN-CONTAINING PROTEIN"/>
    <property type="match status" value="1"/>
</dbReference>
<dbReference type="CDD" id="cd03257">
    <property type="entry name" value="ABC_NikE_OppD_transporters"/>
    <property type="match status" value="1"/>
</dbReference>
<evidence type="ECO:0000256" key="5">
    <source>
        <dbReference type="ARBA" id="ARBA00022519"/>
    </source>
</evidence>
<dbReference type="GO" id="GO:0005524">
    <property type="term" value="F:ATP binding"/>
    <property type="evidence" value="ECO:0007669"/>
    <property type="project" value="UniProtKB-KW"/>
</dbReference>
<comment type="caution">
    <text evidence="11">The sequence shown here is derived from an EMBL/GenBank/DDBJ whole genome shotgun (WGS) entry which is preliminary data.</text>
</comment>
<evidence type="ECO:0000256" key="8">
    <source>
        <dbReference type="ARBA" id="ARBA00022967"/>
    </source>
</evidence>
<feature type="domain" description="ABC transporter" evidence="10">
    <location>
        <begin position="2"/>
        <end position="250"/>
    </location>
</feature>
<dbReference type="EMBL" id="POTX01000013">
    <property type="protein sequence ID" value="PZG00149.1"/>
    <property type="molecule type" value="Genomic_DNA"/>
</dbReference>
<accession>A0A2W2D8H4</accession>
<reference evidence="11 12" key="1">
    <citation type="submission" date="2018-01" db="EMBL/GenBank/DDBJ databases">
        <title>Draft genome sequence of Jishengella endophytica.</title>
        <authorList>
            <person name="Sahin N."/>
            <person name="Ay H."/>
            <person name="Saygin H."/>
        </authorList>
    </citation>
    <scope>NUCLEOTIDE SEQUENCE [LARGE SCALE GENOMIC DNA]</scope>
    <source>
        <strain evidence="11 12">DSM 45430</strain>
    </source>
</reference>
<dbReference type="GO" id="GO:0005886">
    <property type="term" value="C:plasma membrane"/>
    <property type="evidence" value="ECO:0007669"/>
    <property type="project" value="UniProtKB-SubCell"/>
</dbReference>
<evidence type="ECO:0000313" key="11">
    <source>
        <dbReference type="EMBL" id="PZG00149.1"/>
    </source>
</evidence>
<evidence type="ECO:0000256" key="3">
    <source>
        <dbReference type="ARBA" id="ARBA00022448"/>
    </source>
</evidence>
<dbReference type="PANTHER" id="PTHR43297">
    <property type="entry name" value="OLIGOPEPTIDE TRANSPORT ATP-BINDING PROTEIN APPD"/>
    <property type="match status" value="1"/>
</dbReference>
<protein>
    <submittedName>
        <fullName evidence="11">Peptide ABC transporter ATP-binding protein</fullName>
    </submittedName>
</protein>
<evidence type="ECO:0000259" key="10">
    <source>
        <dbReference type="PROSITE" id="PS50893"/>
    </source>
</evidence>
<dbReference type="PROSITE" id="PS50893">
    <property type="entry name" value="ABC_TRANSPORTER_2"/>
    <property type="match status" value="1"/>
</dbReference>
<evidence type="ECO:0000256" key="1">
    <source>
        <dbReference type="ARBA" id="ARBA00004202"/>
    </source>
</evidence>
<evidence type="ECO:0000256" key="6">
    <source>
        <dbReference type="ARBA" id="ARBA00022741"/>
    </source>
</evidence>
<comment type="subcellular location">
    <subcellularLocation>
        <location evidence="1">Cell membrane</location>
        <topology evidence="1">Peripheral membrane protein</topology>
    </subcellularLocation>
</comment>
<evidence type="ECO:0000313" key="12">
    <source>
        <dbReference type="Proteomes" id="UP000248627"/>
    </source>
</evidence>
<evidence type="ECO:0000256" key="9">
    <source>
        <dbReference type="ARBA" id="ARBA00023136"/>
    </source>
</evidence>
<keyword evidence="3" id="KW-0813">Transport</keyword>
<gene>
    <name evidence="11" type="ORF">C1I93_03530</name>
</gene>
<comment type="similarity">
    <text evidence="2">Belongs to the ABC transporter superfamily.</text>
</comment>
<dbReference type="InterPro" id="IPR027417">
    <property type="entry name" value="P-loop_NTPase"/>
</dbReference>